<organism evidence="1 2">
    <name type="scientific">Virgisporangium aliadipatigenens</name>
    <dbReference type="NCBI Taxonomy" id="741659"/>
    <lineage>
        <taxon>Bacteria</taxon>
        <taxon>Bacillati</taxon>
        <taxon>Actinomycetota</taxon>
        <taxon>Actinomycetes</taxon>
        <taxon>Micromonosporales</taxon>
        <taxon>Micromonosporaceae</taxon>
        <taxon>Virgisporangium</taxon>
    </lineage>
</organism>
<accession>A0A8J3YEY0</accession>
<dbReference type="EMBL" id="BOPF01000002">
    <property type="protein sequence ID" value="GIJ43894.1"/>
    <property type="molecule type" value="Genomic_DNA"/>
</dbReference>
<proteinExistence type="predicted"/>
<name>A0A8J3YEY0_9ACTN</name>
<gene>
    <name evidence="1" type="ORF">Val02_07800</name>
</gene>
<reference evidence="1" key="1">
    <citation type="submission" date="2021-01" db="EMBL/GenBank/DDBJ databases">
        <title>Whole genome shotgun sequence of Virgisporangium aliadipatigenens NBRC 105644.</title>
        <authorList>
            <person name="Komaki H."/>
            <person name="Tamura T."/>
        </authorList>
    </citation>
    <scope>NUCLEOTIDE SEQUENCE</scope>
    <source>
        <strain evidence="1">NBRC 105644</strain>
    </source>
</reference>
<dbReference type="RefSeq" id="WP_203897425.1">
    <property type="nucleotide sequence ID" value="NZ_BOPF01000002.1"/>
</dbReference>
<evidence type="ECO:0008006" key="3">
    <source>
        <dbReference type="Google" id="ProtNLM"/>
    </source>
</evidence>
<dbReference type="Proteomes" id="UP000619260">
    <property type="component" value="Unassembled WGS sequence"/>
</dbReference>
<comment type="caution">
    <text evidence="1">The sequence shown here is derived from an EMBL/GenBank/DDBJ whole genome shotgun (WGS) entry which is preliminary data.</text>
</comment>
<dbReference type="AlphaFoldDB" id="A0A8J3YEY0"/>
<dbReference type="PANTHER" id="PTHR33361">
    <property type="entry name" value="GLR0591 PROTEIN"/>
    <property type="match status" value="1"/>
</dbReference>
<evidence type="ECO:0000313" key="2">
    <source>
        <dbReference type="Proteomes" id="UP000619260"/>
    </source>
</evidence>
<dbReference type="InterPro" id="IPR010281">
    <property type="entry name" value="DUF885"/>
</dbReference>
<keyword evidence="2" id="KW-1185">Reference proteome</keyword>
<dbReference type="Pfam" id="PF05960">
    <property type="entry name" value="DUF885"/>
    <property type="match status" value="1"/>
</dbReference>
<protein>
    <recommendedName>
        <fullName evidence="3">DUF885 domain-containing protein</fullName>
    </recommendedName>
</protein>
<evidence type="ECO:0000313" key="1">
    <source>
        <dbReference type="EMBL" id="GIJ43894.1"/>
    </source>
</evidence>
<dbReference type="PANTHER" id="PTHR33361:SF2">
    <property type="entry name" value="DUF885 DOMAIN-CONTAINING PROTEIN"/>
    <property type="match status" value="1"/>
</dbReference>
<sequence>MTPIFELCDEYITAWAALDPVQAEMHGIVGGAGNGTDYGPDGYRARAELIAATLGRLAPLEPTSEADRRAAAHLRERLEADAAWHETGEQWRQLRAQFGPLSQVRDGVHLIAHADEEGWRRVLTRLGDVPAMLEGWRASLAHGLATGLPAARRQALEAAVQADRYAGGTHAKLAAEADGTLVAELAAAAERAHEAYAETARFLREEYAPRAAQADGVGLERYKVLARKMLGTDLDPHEAYEWGWAELDRLEAELVAESDKLSPGASVAEAIDLLNGTEYVTGVDAYHAWLKEWHERAVDRLDGVHFDIPAKLRTVDVTIAHDSNSGAPYYTPPSEDLSRPGRTWWPLSGRDRFATWNELATVFHEGVPGHHLQFGAMKASGDALSRFARTVFVPANAEGWALYSERLADELGWYTEPGSRIGMLVGSAWRAARVVVDIGVHVGLPLPAGTEWAGQAWTFDRASTVLRERGHLIEARIHAELVRYLGWPAQAISYKLGERVWVAAREEARRRSGFDLKRWHTAALEVGPIGLDGLVDTLRRIDASNE</sequence>